<protein>
    <recommendedName>
        <fullName evidence="4">Solute-binding protein family 5 domain-containing protein</fullName>
    </recommendedName>
</protein>
<dbReference type="Gene3D" id="3.40.190.10">
    <property type="entry name" value="Periplasmic binding protein-like II"/>
    <property type="match status" value="2"/>
</dbReference>
<dbReference type="GO" id="GO:0043190">
    <property type="term" value="C:ATP-binding cassette (ABC) transporter complex"/>
    <property type="evidence" value="ECO:0007669"/>
    <property type="project" value="InterPro"/>
</dbReference>
<dbReference type="PANTHER" id="PTHR30290:SF9">
    <property type="entry name" value="OLIGOPEPTIDE-BINDING PROTEIN APPA"/>
    <property type="match status" value="1"/>
</dbReference>
<keyword evidence="2" id="KW-0813">Transport</keyword>
<name>A0A4Y4DQQ2_GLUUR</name>
<dbReference type="PIRSF" id="PIRSF002741">
    <property type="entry name" value="MppA"/>
    <property type="match status" value="1"/>
</dbReference>
<comment type="similarity">
    <text evidence="1">Belongs to the bacterial solute-binding protein 5 family.</text>
</comment>
<dbReference type="PROSITE" id="PS51318">
    <property type="entry name" value="TAT"/>
    <property type="match status" value="1"/>
</dbReference>
<dbReference type="InterPro" id="IPR000914">
    <property type="entry name" value="SBP_5_dom"/>
</dbReference>
<sequence length="613" mass="66716">MPATSLHHVSRRALLTGTAATAALALVGCTTTPTSTTATASTGQAAKQLPRTLRLAASAPPVKLDPAIVADNESFRITRQIYETLISIDANTGSPIAGLAESWTQSDDGLTYTFSLRQGVKFHDGTELDAQAVVDNFKRWATMPAKLAADSTQGFNAVFHHRQDLPKLPTQKEVETKVKDEQTLSEFEQGAQQHRLEQLEALKPVFHETLFAGKSSAGSASYFSSISATSKYLVTLKLRRALPSLIDALTLPGMAIAAPSALTGGPKDNPALALSTTPMGTGPYTLASNKDGLVRLEIFKDYWNPARFEANQNHPEVVLVSSIPSPYNRETAMRADEIDGFDLVSVDIMRNLIRGAKLVVQRDPFSVLYLGIDRRNKWLAKPEVRRAIAHAINHGQLADKLFIQGSKSAGSVLPPALSVPEPEPRYNLDQNQAVKLLAEAGYKGEEIEFAYPLRVSRNYLPLPERTFALLAEDLAKVGIKIKPRPIPWTDGYVQTVRSKEFNGLHLLGYAGGYRNEDDFLSGILAAKSDEFGYNSALLDSQILAARSLAPGEDRTNAYAAILETMNYDLPLVPLVFPISALAFNSNVTFYPSSPMLNECFADIRMSNSPAISS</sequence>
<accession>A0A4Y4DQQ2</accession>
<dbReference type="InterPro" id="IPR039424">
    <property type="entry name" value="SBP_5"/>
</dbReference>
<dbReference type="Proteomes" id="UP000316612">
    <property type="component" value="Unassembled WGS sequence"/>
</dbReference>
<gene>
    <name evidence="5" type="ORF">AUR04nite_12400</name>
</gene>
<keyword evidence="3" id="KW-0732">Signal</keyword>
<organism evidence="5 6">
    <name type="scientific">Glutamicibacter uratoxydans</name>
    <name type="common">Arthrobacter uratoxydans</name>
    <dbReference type="NCBI Taxonomy" id="43667"/>
    <lineage>
        <taxon>Bacteria</taxon>
        <taxon>Bacillati</taxon>
        <taxon>Actinomycetota</taxon>
        <taxon>Actinomycetes</taxon>
        <taxon>Micrococcales</taxon>
        <taxon>Micrococcaceae</taxon>
        <taxon>Glutamicibacter</taxon>
    </lineage>
</organism>
<evidence type="ECO:0000313" key="6">
    <source>
        <dbReference type="Proteomes" id="UP000316612"/>
    </source>
</evidence>
<dbReference type="InterPro" id="IPR006311">
    <property type="entry name" value="TAT_signal"/>
</dbReference>
<dbReference type="Gene3D" id="3.90.76.10">
    <property type="entry name" value="Dipeptide-binding Protein, Domain 1"/>
    <property type="match status" value="1"/>
</dbReference>
<comment type="caution">
    <text evidence="5">The sequence shown here is derived from an EMBL/GenBank/DDBJ whole genome shotgun (WGS) entry which is preliminary data.</text>
</comment>
<dbReference type="PANTHER" id="PTHR30290">
    <property type="entry name" value="PERIPLASMIC BINDING COMPONENT OF ABC TRANSPORTER"/>
    <property type="match status" value="1"/>
</dbReference>
<dbReference type="GO" id="GO:1904680">
    <property type="term" value="F:peptide transmembrane transporter activity"/>
    <property type="evidence" value="ECO:0007669"/>
    <property type="project" value="TreeGrafter"/>
</dbReference>
<dbReference type="RefSeq" id="WP_170184113.1">
    <property type="nucleotide sequence ID" value="NZ_BAAAJL010000007.1"/>
</dbReference>
<reference evidence="5 6" key="1">
    <citation type="submission" date="2019-06" db="EMBL/GenBank/DDBJ databases">
        <title>Whole genome shotgun sequence of Glutamicibacter uratoxydans NBRC 15515.</title>
        <authorList>
            <person name="Hosoyama A."/>
            <person name="Uohara A."/>
            <person name="Ohji S."/>
            <person name="Ichikawa N."/>
        </authorList>
    </citation>
    <scope>NUCLEOTIDE SEQUENCE [LARGE SCALE GENOMIC DNA]</scope>
    <source>
        <strain evidence="5 6">NBRC 15515</strain>
    </source>
</reference>
<evidence type="ECO:0000256" key="3">
    <source>
        <dbReference type="ARBA" id="ARBA00022729"/>
    </source>
</evidence>
<dbReference type="Gene3D" id="3.10.105.10">
    <property type="entry name" value="Dipeptide-binding Protein, Domain 3"/>
    <property type="match status" value="1"/>
</dbReference>
<dbReference type="Pfam" id="PF00496">
    <property type="entry name" value="SBP_bac_5"/>
    <property type="match status" value="1"/>
</dbReference>
<dbReference type="SUPFAM" id="SSF53850">
    <property type="entry name" value="Periplasmic binding protein-like II"/>
    <property type="match status" value="1"/>
</dbReference>
<keyword evidence="6" id="KW-1185">Reference proteome</keyword>
<dbReference type="GO" id="GO:0015833">
    <property type="term" value="P:peptide transport"/>
    <property type="evidence" value="ECO:0007669"/>
    <property type="project" value="TreeGrafter"/>
</dbReference>
<evidence type="ECO:0000313" key="5">
    <source>
        <dbReference type="EMBL" id="GED05708.1"/>
    </source>
</evidence>
<proteinExistence type="inferred from homology"/>
<evidence type="ECO:0000256" key="2">
    <source>
        <dbReference type="ARBA" id="ARBA00022448"/>
    </source>
</evidence>
<evidence type="ECO:0000259" key="4">
    <source>
        <dbReference type="Pfam" id="PF00496"/>
    </source>
</evidence>
<dbReference type="EMBL" id="BJNY01000006">
    <property type="protein sequence ID" value="GED05708.1"/>
    <property type="molecule type" value="Genomic_DNA"/>
</dbReference>
<dbReference type="InterPro" id="IPR030678">
    <property type="entry name" value="Peptide/Ni-bd"/>
</dbReference>
<evidence type="ECO:0000256" key="1">
    <source>
        <dbReference type="ARBA" id="ARBA00005695"/>
    </source>
</evidence>
<dbReference type="AlphaFoldDB" id="A0A4Y4DQQ2"/>
<dbReference type="GO" id="GO:0042597">
    <property type="term" value="C:periplasmic space"/>
    <property type="evidence" value="ECO:0007669"/>
    <property type="project" value="UniProtKB-ARBA"/>
</dbReference>
<feature type="domain" description="Solute-binding protein family 5" evidence="4">
    <location>
        <begin position="95"/>
        <end position="525"/>
    </location>
</feature>